<accession>C4J169</accession>
<protein>
    <submittedName>
        <fullName evidence="2">Uncharacterized protein</fullName>
    </submittedName>
</protein>
<name>C4J169_MAIZE</name>
<sequence>MRWPLAPSGEYDEAPSPGPENPTAARAWIDNSKSNPRPQVRGGPRDSGERDKTP</sequence>
<proteinExistence type="evidence at transcript level"/>
<reference evidence="2" key="1">
    <citation type="journal article" date="2009" name="PLoS Genet.">
        <title>Sequencing, mapping, and analysis of 27,455 maize full-length cDNAs.</title>
        <authorList>
            <person name="Soderlund C."/>
            <person name="Descour A."/>
            <person name="Kudrna D."/>
            <person name="Bomhoff M."/>
            <person name="Boyd L."/>
            <person name="Currie J."/>
            <person name="Angelova A."/>
            <person name="Collura K."/>
            <person name="Wissotski M."/>
            <person name="Ashley E."/>
            <person name="Morrow D."/>
            <person name="Fernandes J."/>
            <person name="Walbot V."/>
            <person name="Yu Y."/>
        </authorList>
    </citation>
    <scope>NUCLEOTIDE SEQUENCE</scope>
    <source>
        <strain evidence="2">B73</strain>
    </source>
</reference>
<reference evidence="2" key="2">
    <citation type="submission" date="2012-06" db="EMBL/GenBank/DDBJ databases">
        <authorList>
            <person name="Yu Y."/>
            <person name="Currie J."/>
            <person name="Lomeli R."/>
            <person name="Angelova A."/>
            <person name="Collura K."/>
            <person name="Wissotski M."/>
            <person name="Campos D."/>
            <person name="Kudrna D."/>
            <person name="Golser W."/>
            <person name="Ashely E."/>
            <person name="Descour A."/>
            <person name="Fernandes J."/>
            <person name="Soderlund C."/>
            <person name="Walbot V."/>
        </authorList>
    </citation>
    <scope>NUCLEOTIDE SEQUENCE</scope>
    <source>
        <strain evidence="2">B73</strain>
    </source>
</reference>
<dbReference type="AlphaFoldDB" id="C4J169"/>
<evidence type="ECO:0000256" key="1">
    <source>
        <dbReference type="SAM" id="MobiDB-lite"/>
    </source>
</evidence>
<evidence type="ECO:0000313" key="2">
    <source>
        <dbReference type="EMBL" id="ACR34919.1"/>
    </source>
</evidence>
<organism evidence="2">
    <name type="scientific">Zea mays</name>
    <name type="common">Maize</name>
    <dbReference type="NCBI Taxonomy" id="4577"/>
    <lineage>
        <taxon>Eukaryota</taxon>
        <taxon>Viridiplantae</taxon>
        <taxon>Streptophyta</taxon>
        <taxon>Embryophyta</taxon>
        <taxon>Tracheophyta</taxon>
        <taxon>Spermatophyta</taxon>
        <taxon>Magnoliopsida</taxon>
        <taxon>Liliopsida</taxon>
        <taxon>Poales</taxon>
        <taxon>Poaceae</taxon>
        <taxon>PACMAD clade</taxon>
        <taxon>Panicoideae</taxon>
        <taxon>Andropogonodae</taxon>
        <taxon>Andropogoneae</taxon>
        <taxon>Tripsacinae</taxon>
        <taxon>Zea</taxon>
    </lineage>
</organism>
<dbReference type="HOGENOM" id="CLU_3053288_0_0_1"/>
<dbReference type="EMBL" id="BT084566">
    <property type="protein sequence ID" value="ACR34919.1"/>
    <property type="molecule type" value="mRNA"/>
</dbReference>
<feature type="compositionally biased region" description="Basic and acidic residues" evidence="1">
    <location>
        <begin position="43"/>
        <end position="54"/>
    </location>
</feature>
<feature type="region of interest" description="Disordered" evidence="1">
    <location>
        <begin position="1"/>
        <end position="54"/>
    </location>
</feature>